<evidence type="ECO:0000256" key="2">
    <source>
        <dbReference type="ARBA" id="ARBA00023136"/>
    </source>
</evidence>
<dbReference type="InterPro" id="IPR036942">
    <property type="entry name" value="Beta-barrel_TonB_sf"/>
</dbReference>
<dbReference type="InterPro" id="IPR023996">
    <property type="entry name" value="TonB-dep_OMP_SusC/RagA"/>
</dbReference>
<dbReference type="Gene3D" id="2.170.130.10">
    <property type="entry name" value="TonB-dependent receptor, plug domain"/>
    <property type="match status" value="1"/>
</dbReference>
<dbReference type="Pfam" id="PF07715">
    <property type="entry name" value="Plug"/>
    <property type="match status" value="1"/>
</dbReference>
<protein>
    <submittedName>
        <fullName evidence="5">SusC/RagA family TonB-linked outer membrane protein</fullName>
    </submittedName>
</protein>
<evidence type="ECO:0000259" key="4">
    <source>
        <dbReference type="Pfam" id="PF07715"/>
    </source>
</evidence>
<feature type="domain" description="TonB-dependent receptor plug" evidence="4">
    <location>
        <begin position="29"/>
        <end position="149"/>
    </location>
</feature>
<comment type="caution">
    <text evidence="5">The sequence shown here is derived from an EMBL/GenBank/DDBJ whole genome shotgun (WGS) entry which is preliminary data.</text>
</comment>
<dbReference type="NCBIfam" id="TIGR04056">
    <property type="entry name" value="OMP_RagA_SusC"/>
    <property type="match status" value="1"/>
</dbReference>
<dbReference type="EMBL" id="JADEYP010000023">
    <property type="protein sequence ID" value="MCA5005918.1"/>
    <property type="molecule type" value="Genomic_DNA"/>
</dbReference>
<dbReference type="Gene3D" id="2.40.170.20">
    <property type="entry name" value="TonB-dependent receptor, beta-barrel domain"/>
    <property type="match status" value="1"/>
</dbReference>
<keyword evidence="2" id="KW-0472">Membrane</keyword>
<sequence>MNNRVVDLDSLKLVVPSSIDSLSDTLNIDFIKINPYIHVGDYLKGNVSGVLIQSPTAEPGSYQNIIVRGLSKPLFSNSDVNGNIAAVFVNGVPIALEHNFSSELQRYGFTKLGTGTDYLSSIYLSTIKSIEVIKDPVRLAQLGPLASNGAIWITTYEGLASDRLIGINTYYGFSTKPEVTPVNADFENRFRRQFYNRYRTTNDDYEVRYPGYLSDSTNQNYYGPATWRDAYYSSAPLANVDLNIRGGTERANFAFFGGFNRNAISSDQLGINSYNILFNVNMLPYEWLSVNTFINARRSDRDRNKNVRDRLTEMSYYPDLSTPVSPNGTLYESFLAKYDREVVDKNINNNFQGSIKITADLYKGLKFSTSFKVDYNEGRRDLFYPKELMETINYQSAFFSYSQRYILSNYLSYETQFDDNQLSLSFGTDYQEDLYRYYYARAFDGPNNYIKINVVEGDPEKGDYLSPKGGLRVLRWNNKEQFHMQSFFGSLSYAYKNLLDIKGLIRWDGSSTIQRDNRWILSPAVSMQYNLDNQFESEDKFKLRASYAKIGIPNYDSRYAMGPQYSSSSLAWDEEPTISTYFGYAGLSRNYKNGWIGYDMTWAYSQKYELAMEKSFFNSRLDFSLATYLVQDRNQIVRIPVPGEYGYSSELRNGLAVKNLGLDFSVIGKVLETKDDKFGWTLGLNLNINKNELESLPNNLQELVVGDRILKIGKPIDSYWLYQNNGIYNSINEIPTKNNSLLSIDGLPFSAGDAIWEDLNDDGIIDSKDKVIEGRSTPKFFGGFNNTFSYKKFQLDVGLTFALGQKALNQRASNRFNFINNESSNSIYGVKEIFQWQQDLDLSKYPIYNVWSNTNPYRLDQNLFLEDASYLKVRSLSLGYDLSDLSSIKSLIKTVRRAYVYVNANNLLTLTSFSGSDPELINFNGLYDGYGMQLSKSITLGIKLDL</sequence>
<evidence type="ECO:0000313" key="6">
    <source>
        <dbReference type="Proteomes" id="UP001165302"/>
    </source>
</evidence>
<dbReference type="SUPFAM" id="SSF56935">
    <property type="entry name" value="Porins"/>
    <property type="match status" value="1"/>
</dbReference>
<gene>
    <name evidence="5" type="ORF">IPZ78_12230</name>
</gene>
<dbReference type="Proteomes" id="UP001165302">
    <property type="component" value="Unassembled WGS sequence"/>
</dbReference>
<dbReference type="InterPro" id="IPR012910">
    <property type="entry name" value="Plug_dom"/>
</dbReference>
<keyword evidence="3" id="KW-0998">Cell outer membrane</keyword>
<name>A0ABS7Z6V3_9SPHI</name>
<organism evidence="5 6">
    <name type="scientific">Sphingobacterium bovistauri</name>
    <dbReference type="NCBI Taxonomy" id="2781959"/>
    <lineage>
        <taxon>Bacteria</taxon>
        <taxon>Pseudomonadati</taxon>
        <taxon>Bacteroidota</taxon>
        <taxon>Sphingobacteriia</taxon>
        <taxon>Sphingobacteriales</taxon>
        <taxon>Sphingobacteriaceae</taxon>
        <taxon>Sphingobacterium</taxon>
    </lineage>
</organism>
<comment type="subcellular location">
    <subcellularLocation>
        <location evidence="1">Cell outer membrane</location>
    </subcellularLocation>
</comment>
<evidence type="ECO:0000256" key="3">
    <source>
        <dbReference type="ARBA" id="ARBA00023237"/>
    </source>
</evidence>
<evidence type="ECO:0000313" key="5">
    <source>
        <dbReference type="EMBL" id="MCA5005918.1"/>
    </source>
</evidence>
<dbReference type="RefSeq" id="WP_225554132.1">
    <property type="nucleotide sequence ID" value="NZ_JADEYP010000023.1"/>
</dbReference>
<reference evidence="5" key="1">
    <citation type="submission" date="2020-10" db="EMBL/GenBank/DDBJ databases">
        <authorList>
            <person name="Lu T."/>
            <person name="Wang Q."/>
            <person name="Han X."/>
        </authorList>
    </citation>
    <scope>NUCLEOTIDE SEQUENCE</scope>
    <source>
        <strain evidence="5">WQ 366</strain>
    </source>
</reference>
<evidence type="ECO:0000256" key="1">
    <source>
        <dbReference type="ARBA" id="ARBA00004442"/>
    </source>
</evidence>
<dbReference type="InterPro" id="IPR037066">
    <property type="entry name" value="Plug_dom_sf"/>
</dbReference>
<proteinExistence type="predicted"/>
<keyword evidence="6" id="KW-1185">Reference proteome</keyword>
<accession>A0ABS7Z6V3</accession>